<dbReference type="EC" id="3.1.1.47" evidence="1"/>
<comment type="catalytic activity">
    <reaction evidence="4">
        <text>a 1-O-alkyl-2-acetyl-sn-glycero-3-phosphocholine + H2O = a 1-O-alkyl-sn-glycero-3-phosphocholine + acetate + H(+)</text>
        <dbReference type="Rhea" id="RHEA:17777"/>
        <dbReference type="ChEBI" id="CHEBI:15377"/>
        <dbReference type="ChEBI" id="CHEBI:15378"/>
        <dbReference type="ChEBI" id="CHEBI:30089"/>
        <dbReference type="ChEBI" id="CHEBI:30909"/>
        <dbReference type="ChEBI" id="CHEBI:36707"/>
        <dbReference type="EC" id="3.1.1.47"/>
    </reaction>
    <physiologicalReaction direction="left-to-right" evidence="4">
        <dbReference type="Rhea" id="RHEA:17778"/>
    </physiologicalReaction>
</comment>
<evidence type="ECO:0000256" key="5">
    <source>
        <dbReference type="SAM" id="MobiDB-lite"/>
    </source>
</evidence>
<name>A0A8K0EI96_BRALA</name>
<evidence type="ECO:0000259" key="6">
    <source>
        <dbReference type="Pfam" id="PF13472"/>
    </source>
</evidence>
<evidence type="ECO:0000313" key="7">
    <source>
        <dbReference type="EMBL" id="CAH1249385.1"/>
    </source>
</evidence>
<proteinExistence type="predicted"/>
<dbReference type="OrthoDB" id="8192833at2759"/>
<dbReference type="Gene3D" id="3.40.50.1110">
    <property type="entry name" value="SGNH hydrolase"/>
    <property type="match status" value="1"/>
</dbReference>
<evidence type="ECO:0000256" key="1">
    <source>
        <dbReference type="ARBA" id="ARBA00013201"/>
    </source>
</evidence>
<sequence>MKVPQATDLITTTTYSDPKCIVFHVGTNDIREERAAHGVTENLRQLVATTHTKYPNAKIVMSAIPPRNDQQLMEVTRDVNAFLHILNQETSYTSLADNNNLGEDGFIKASLFKRDGYHLNRAGLKVLAASWKTVIHPIVGMGTYHKGQRRSSTLPQRSEVSQTQSPEQNRERTSQGRRPTVSRPNSNWRPHNQPNPGWRPHDEQNPKWSPRDGPNPEWLPRNGPNPGWLPRDGPNPDWRPRDRPNPDWLPRNGPDPGWLPRDGPNQGWLPRDGPNQNWLPRSRDWHRELFNRPFHGYADWFPAALDGPSPWSLPKRFEDHPARHQNYNY</sequence>
<feature type="region of interest" description="Disordered" evidence="5">
    <location>
        <begin position="145"/>
        <end position="277"/>
    </location>
</feature>
<organism evidence="7 8">
    <name type="scientific">Branchiostoma lanceolatum</name>
    <name type="common">Common lancelet</name>
    <name type="synonym">Amphioxus lanceolatum</name>
    <dbReference type="NCBI Taxonomy" id="7740"/>
    <lineage>
        <taxon>Eukaryota</taxon>
        <taxon>Metazoa</taxon>
        <taxon>Chordata</taxon>
        <taxon>Cephalochordata</taxon>
        <taxon>Leptocardii</taxon>
        <taxon>Amphioxiformes</taxon>
        <taxon>Branchiostomatidae</taxon>
        <taxon>Branchiostoma</taxon>
    </lineage>
</organism>
<evidence type="ECO:0000256" key="3">
    <source>
        <dbReference type="ARBA" id="ARBA00035804"/>
    </source>
</evidence>
<dbReference type="EMBL" id="OV696702">
    <property type="protein sequence ID" value="CAH1249385.1"/>
    <property type="molecule type" value="Genomic_DNA"/>
</dbReference>
<accession>A0A8K0EI96</accession>
<feature type="compositionally biased region" description="Polar residues" evidence="5">
    <location>
        <begin position="150"/>
        <end position="167"/>
    </location>
</feature>
<dbReference type="Pfam" id="PF13472">
    <property type="entry name" value="Lipase_GDSL_2"/>
    <property type="match status" value="1"/>
</dbReference>
<protein>
    <recommendedName>
        <fullName evidence="1">1-alkyl-2-acetylglycerophosphocholine esterase</fullName>
        <ecNumber evidence="1">3.1.1.47</ecNumber>
    </recommendedName>
</protein>
<comment type="catalytic activity">
    <reaction evidence="2">
        <text>1-O-hexadecyl-2-acetyl-sn-glycero-3-phosphocholine + H2O = 1-O-hexadecyl-sn-glycero-3-phosphocholine + acetate + H(+)</text>
        <dbReference type="Rhea" id="RHEA:40479"/>
        <dbReference type="ChEBI" id="CHEBI:15377"/>
        <dbReference type="ChEBI" id="CHEBI:15378"/>
        <dbReference type="ChEBI" id="CHEBI:30089"/>
        <dbReference type="ChEBI" id="CHEBI:44811"/>
        <dbReference type="ChEBI" id="CHEBI:64496"/>
    </reaction>
    <physiologicalReaction direction="left-to-right" evidence="2">
        <dbReference type="Rhea" id="RHEA:40480"/>
    </physiologicalReaction>
</comment>
<reference evidence="7" key="1">
    <citation type="submission" date="2022-01" db="EMBL/GenBank/DDBJ databases">
        <authorList>
            <person name="Braso-Vives M."/>
        </authorList>
    </citation>
    <scope>NUCLEOTIDE SEQUENCE</scope>
</reference>
<comment type="catalytic activity">
    <reaction evidence="3">
        <text>1-O-hexadecyl-2-acetyl-sn-glycero-3-phosphate + H2O = 1-O-hexadecyl-sn-glycero-3-phosphate + acetate + H(+)</text>
        <dbReference type="Rhea" id="RHEA:41704"/>
        <dbReference type="ChEBI" id="CHEBI:15377"/>
        <dbReference type="ChEBI" id="CHEBI:15378"/>
        <dbReference type="ChEBI" id="CHEBI:30089"/>
        <dbReference type="ChEBI" id="CHEBI:77580"/>
        <dbReference type="ChEBI" id="CHEBI:78385"/>
    </reaction>
    <physiologicalReaction direction="left-to-right" evidence="3">
        <dbReference type="Rhea" id="RHEA:41705"/>
    </physiologicalReaction>
</comment>
<dbReference type="AlphaFoldDB" id="A0A8K0EI96"/>
<evidence type="ECO:0000256" key="4">
    <source>
        <dbReference type="ARBA" id="ARBA00048078"/>
    </source>
</evidence>
<feature type="compositionally biased region" description="Polar residues" evidence="5">
    <location>
        <begin position="182"/>
        <end position="195"/>
    </location>
</feature>
<dbReference type="Proteomes" id="UP000838412">
    <property type="component" value="Chromosome 17"/>
</dbReference>
<dbReference type="SUPFAM" id="SSF52266">
    <property type="entry name" value="SGNH hydrolase"/>
    <property type="match status" value="1"/>
</dbReference>
<evidence type="ECO:0000313" key="8">
    <source>
        <dbReference type="Proteomes" id="UP000838412"/>
    </source>
</evidence>
<gene>
    <name evidence="7" type="primary">Hypp8599</name>
    <name evidence="7" type="ORF">BLAG_LOCUS10515</name>
</gene>
<evidence type="ECO:0000256" key="2">
    <source>
        <dbReference type="ARBA" id="ARBA00023721"/>
    </source>
</evidence>
<dbReference type="InterPro" id="IPR036514">
    <property type="entry name" value="SGNH_hydro_sf"/>
</dbReference>
<dbReference type="GO" id="GO:0003847">
    <property type="term" value="F:1-alkyl-2-acetylglycerophosphocholine esterase activity"/>
    <property type="evidence" value="ECO:0007669"/>
    <property type="project" value="UniProtKB-EC"/>
</dbReference>
<keyword evidence="8" id="KW-1185">Reference proteome</keyword>
<dbReference type="InterPro" id="IPR013830">
    <property type="entry name" value="SGNH_hydro"/>
</dbReference>
<feature type="domain" description="SGNH hydrolase-type esterase" evidence="6">
    <location>
        <begin position="16"/>
        <end position="123"/>
    </location>
</feature>